<dbReference type="Pfam" id="PF00528">
    <property type="entry name" value="BPD_transp_1"/>
    <property type="match status" value="1"/>
</dbReference>
<organism evidence="10 11">
    <name type="scientific">Myceligenerans indicum</name>
    <dbReference type="NCBI Taxonomy" id="2593663"/>
    <lineage>
        <taxon>Bacteria</taxon>
        <taxon>Bacillati</taxon>
        <taxon>Actinomycetota</taxon>
        <taxon>Actinomycetes</taxon>
        <taxon>Micrococcales</taxon>
        <taxon>Promicromonosporaceae</taxon>
        <taxon>Myceligenerans</taxon>
    </lineage>
</organism>
<evidence type="ECO:0000313" key="11">
    <source>
        <dbReference type="Proteomes" id="UP000675409"/>
    </source>
</evidence>
<keyword evidence="3" id="KW-1003">Cell membrane</keyword>
<evidence type="ECO:0000256" key="8">
    <source>
        <dbReference type="SAM" id="MobiDB-lite"/>
    </source>
</evidence>
<evidence type="ECO:0000256" key="6">
    <source>
        <dbReference type="ARBA" id="ARBA00023136"/>
    </source>
</evidence>
<evidence type="ECO:0000259" key="9">
    <source>
        <dbReference type="PROSITE" id="PS50928"/>
    </source>
</evidence>
<evidence type="ECO:0000256" key="2">
    <source>
        <dbReference type="ARBA" id="ARBA00022448"/>
    </source>
</evidence>
<feature type="transmembrane region" description="Helical" evidence="7">
    <location>
        <begin position="135"/>
        <end position="157"/>
    </location>
</feature>
<accession>A0ABS1LK94</accession>
<comment type="similarity">
    <text evidence="7">Belongs to the binding-protein-dependent transport system permease family.</text>
</comment>
<dbReference type="CDD" id="cd06261">
    <property type="entry name" value="TM_PBP2"/>
    <property type="match status" value="1"/>
</dbReference>
<dbReference type="EMBL" id="JABBYC010000014">
    <property type="protein sequence ID" value="MBL0886626.1"/>
    <property type="molecule type" value="Genomic_DNA"/>
</dbReference>
<evidence type="ECO:0000256" key="1">
    <source>
        <dbReference type="ARBA" id="ARBA00004651"/>
    </source>
</evidence>
<dbReference type="PROSITE" id="PS50928">
    <property type="entry name" value="ABC_TM1"/>
    <property type="match status" value="1"/>
</dbReference>
<feature type="transmembrane region" description="Helical" evidence="7">
    <location>
        <begin position="97"/>
        <end position="123"/>
    </location>
</feature>
<dbReference type="RefSeq" id="WP_201846781.1">
    <property type="nucleotide sequence ID" value="NZ_JABBYC010000014.1"/>
</dbReference>
<comment type="subcellular location">
    <subcellularLocation>
        <location evidence="1 7">Cell membrane</location>
        <topology evidence="1 7">Multi-pass membrane protein</topology>
    </subcellularLocation>
</comment>
<evidence type="ECO:0000256" key="4">
    <source>
        <dbReference type="ARBA" id="ARBA00022692"/>
    </source>
</evidence>
<evidence type="ECO:0000313" key="10">
    <source>
        <dbReference type="EMBL" id="MBL0886626.1"/>
    </source>
</evidence>
<evidence type="ECO:0000256" key="3">
    <source>
        <dbReference type="ARBA" id="ARBA00022475"/>
    </source>
</evidence>
<dbReference type="PANTHER" id="PTHR43744">
    <property type="entry name" value="ABC TRANSPORTER PERMEASE PROTEIN MG189-RELATED-RELATED"/>
    <property type="match status" value="1"/>
</dbReference>
<protein>
    <submittedName>
        <fullName evidence="10">Carbohydrate ABC transporter permease</fullName>
    </submittedName>
</protein>
<dbReference type="PANTHER" id="PTHR43744:SF12">
    <property type="entry name" value="ABC TRANSPORTER PERMEASE PROTEIN MG189-RELATED"/>
    <property type="match status" value="1"/>
</dbReference>
<feature type="transmembrane region" description="Helical" evidence="7">
    <location>
        <begin position="42"/>
        <end position="60"/>
    </location>
</feature>
<keyword evidence="4 7" id="KW-0812">Transmembrane</keyword>
<dbReference type="Proteomes" id="UP000675409">
    <property type="component" value="Unassembled WGS sequence"/>
</dbReference>
<name>A0ABS1LK94_9MICO</name>
<evidence type="ECO:0000256" key="5">
    <source>
        <dbReference type="ARBA" id="ARBA00022989"/>
    </source>
</evidence>
<sequence>MTTPVERDQSTERPTVGAPFEAARRTPPAGPADRTAAATSHVLLTFGAVLVVVPFLWVFVSSFKTTKEILASPFSLPADPSLANYATAWTDAGIGRYFLNTIVVVGCALFFVMMLGALTAYVLARFRFPGNKVIYNLMLAGLTFPVFLAIVPLFFVLRNAGLLNTLPGLIVTYVAFAFPFTVFFLYSFFRGLPHEVAEAAQVDGAGEWRTFFQIMLPMARPGMASVAIFNFLGLWNQFLLPVALNTDTDNYVLTQGMAQFASQAGYAVDFGALYAGVVMTVLPVLVVYVFFQRRLQGSVAQGTFR</sequence>
<comment type="caution">
    <text evidence="10">The sequence shown here is derived from an EMBL/GenBank/DDBJ whole genome shotgun (WGS) entry which is preliminary data.</text>
</comment>
<feature type="compositionally biased region" description="Basic and acidic residues" evidence="8">
    <location>
        <begin position="1"/>
        <end position="11"/>
    </location>
</feature>
<keyword evidence="2 7" id="KW-0813">Transport</keyword>
<dbReference type="InterPro" id="IPR000515">
    <property type="entry name" value="MetI-like"/>
</dbReference>
<proteinExistence type="inferred from homology"/>
<feature type="domain" description="ABC transmembrane type-1" evidence="9">
    <location>
        <begin position="98"/>
        <end position="291"/>
    </location>
</feature>
<gene>
    <name evidence="10" type="ORF">HGK34_10140</name>
</gene>
<feature type="transmembrane region" description="Helical" evidence="7">
    <location>
        <begin position="264"/>
        <end position="291"/>
    </location>
</feature>
<keyword evidence="5 7" id="KW-1133">Transmembrane helix</keyword>
<keyword evidence="6 7" id="KW-0472">Membrane</keyword>
<dbReference type="SUPFAM" id="SSF161098">
    <property type="entry name" value="MetI-like"/>
    <property type="match status" value="1"/>
</dbReference>
<feature type="transmembrane region" description="Helical" evidence="7">
    <location>
        <begin position="169"/>
        <end position="189"/>
    </location>
</feature>
<dbReference type="Gene3D" id="1.10.3720.10">
    <property type="entry name" value="MetI-like"/>
    <property type="match status" value="1"/>
</dbReference>
<keyword evidence="11" id="KW-1185">Reference proteome</keyword>
<evidence type="ECO:0000256" key="7">
    <source>
        <dbReference type="RuleBase" id="RU363032"/>
    </source>
</evidence>
<dbReference type="InterPro" id="IPR035906">
    <property type="entry name" value="MetI-like_sf"/>
</dbReference>
<feature type="transmembrane region" description="Helical" evidence="7">
    <location>
        <begin position="223"/>
        <end position="244"/>
    </location>
</feature>
<reference evidence="10 11" key="1">
    <citation type="journal article" date="2021" name="Arch. Microbiol.">
        <title>Myceligenerans indicum sp. nov., an actinobacterium isolated from mangrove sediment of Sundarbans, India.</title>
        <authorList>
            <person name="Asha K."/>
            <person name="Bhadury P."/>
        </authorList>
    </citation>
    <scope>NUCLEOTIDE SEQUENCE [LARGE SCALE GENOMIC DNA]</scope>
    <source>
        <strain evidence="10 11">I2</strain>
    </source>
</reference>
<feature type="region of interest" description="Disordered" evidence="8">
    <location>
        <begin position="1"/>
        <end position="33"/>
    </location>
</feature>